<evidence type="ECO:0000313" key="8">
    <source>
        <dbReference type="EMBL" id="ADQ18286.1"/>
    </source>
</evidence>
<keyword evidence="3 5" id="KW-0238">DNA-binding</keyword>
<feature type="domain" description="Response regulatory" evidence="6">
    <location>
        <begin position="2"/>
        <end position="116"/>
    </location>
</feature>
<dbReference type="InterPro" id="IPR036388">
    <property type="entry name" value="WH-like_DNA-bd_sf"/>
</dbReference>
<dbReference type="GO" id="GO:0000976">
    <property type="term" value="F:transcription cis-regulatory region binding"/>
    <property type="evidence" value="ECO:0007669"/>
    <property type="project" value="TreeGrafter"/>
</dbReference>
<dbReference type="CDD" id="cd00383">
    <property type="entry name" value="trans_reg_C"/>
    <property type="match status" value="1"/>
</dbReference>
<feature type="domain" description="OmpR/PhoB-type" evidence="7">
    <location>
        <begin position="122"/>
        <end position="219"/>
    </location>
</feature>
<dbReference type="Pfam" id="PF00486">
    <property type="entry name" value="Trans_reg_C"/>
    <property type="match status" value="1"/>
</dbReference>
<dbReference type="eggNOG" id="COG0745">
    <property type="taxonomic scope" value="Bacteria"/>
</dbReference>
<dbReference type="GO" id="GO:0005829">
    <property type="term" value="C:cytosol"/>
    <property type="evidence" value="ECO:0007669"/>
    <property type="project" value="TreeGrafter"/>
</dbReference>
<dbReference type="Gene3D" id="1.10.10.10">
    <property type="entry name" value="Winged helix-like DNA-binding domain superfamily/Winged helix DNA-binding domain"/>
    <property type="match status" value="1"/>
</dbReference>
<dbReference type="Pfam" id="PF00072">
    <property type="entry name" value="Response_reg"/>
    <property type="match status" value="1"/>
</dbReference>
<dbReference type="PANTHER" id="PTHR48111">
    <property type="entry name" value="REGULATOR OF RPOS"/>
    <property type="match status" value="1"/>
</dbReference>
<protein>
    <submittedName>
        <fullName evidence="8">Two component transcriptional regulator, winged helix family</fullName>
    </submittedName>
</protein>
<dbReference type="HOGENOM" id="CLU_000445_30_3_10"/>
<dbReference type="AlphaFoldDB" id="E4RZP3"/>
<name>E4RZP3_LEAB4</name>
<sequence>MNLFLAEDDASLQEILAISLRKRGHEVTLANDGVDALLSIKEHTFDLLILDVMLPKLSGWDLAETVRKFQSSVPILFITAKGEKEDMIQSYISGGNDFLRKPFHLEELFFRIEELGKRTDKMEQFQLGKFTFNPVRQELSFLHSTQILSHKESALLHYLCQKKGELLPRKEVLLALWGNDDFFSARNMDAYISKLRKRLKGDENVQILNIRGLGYKLIT</sequence>
<dbReference type="InterPro" id="IPR011006">
    <property type="entry name" value="CheY-like_superfamily"/>
</dbReference>
<evidence type="ECO:0000256" key="4">
    <source>
        <dbReference type="PROSITE-ProRule" id="PRU00169"/>
    </source>
</evidence>
<feature type="modified residue" description="4-aspartylphosphate" evidence="4">
    <location>
        <position position="51"/>
    </location>
</feature>
<reference evidence="8 9" key="2">
    <citation type="journal article" date="2011" name="Stand. Genomic Sci.">
        <title>Complete genome sequence of Leadbetterella byssophila type strain (4M15).</title>
        <authorList>
            <person name="Abt B."/>
            <person name="Teshima H."/>
            <person name="Lucas S."/>
            <person name="Lapidus A."/>
            <person name="Del Rio T.G."/>
            <person name="Nolan M."/>
            <person name="Tice H."/>
            <person name="Cheng J.F."/>
            <person name="Pitluck S."/>
            <person name="Liolios K."/>
            <person name="Pagani I."/>
            <person name="Ivanova N."/>
            <person name="Mavromatis K."/>
            <person name="Pati A."/>
            <person name="Tapia R."/>
            <person name="Han C."/>
            <person name="Goodwin L."/>
            <person name="Chen A."/>
            <person name="Palaniappan K."/>
            <person name="Land M."/>
            <person name="Hauser L."/>
            <person name="Chang Y.J."/>
            <person name="Jeffries C.D."/>
            <person name="Rohde M."/>
            <person name="Goker M."/>
            <person name="Tindall B.J."/>
            <person name="Detter J.C."/>
            <person name="Woyke T."/>
            <person name="Bristow J."/>
            <person name="Eisen J.A."/>
            <person name="Markowitz V."/>
            <person name="Hugenholtz P."/>
            <person name="Klenk H.P."/>
            <person name="Kyrpides N.C."/>
        </authorList>
    </citation>
    <scope>NUCLEOTIDE SEQUENCE [LARGE SCALE GENOMIC DNA]</scope>
    <source>
        <strain evidence="9">DSM 17132 / JCM 16389 / KACC 11308 / NBRC 106382 / 4M15</strain>
    </source>
</reference>
<dbReference type="EMBL" id="CP002305">
    <property type="protein sequence ID" value="ADQ18286.1"/>
    <property type="molecule type" value="Genomic_DNA"/>
</dbReference>
<dbReference type="Proteomes" id="UP000007435">
    <property type="component" value="Chromosome"/>
</dbReference>
<dbReference type="GO" id="GO:0006355">
    <property type="term" value="P:regulation of DNA-templated transcription"/>
    <property type="evidence" value="ECO:0007669"/>
    <property type="project" value="InterPro"/>
</dbReference>
<evidence type="ECO:0000259" key="7">
    <source>
        <dbReference type="PROSITE" id="PS51755"/>
    </source>
</evidence>
<dbReference type="Gene3D" id="3.40.50.2300">
    <property type="match status" value="1"/>
</dbReference>
<keyword evidence="9" id="KW-1185">Reference proteome</keyword>
<evidence type="ECO:0000313" key="9">
    <source>
        <dbReference type="Proteomes" id="UP000007435"/>
    </source>
</evidence>
<dbReference type="InterPro" id="IPR001867">
    <property type="entry name" value="OmpR/PhoB-type_DNA-bd"/>
</dbReference>
<evidence type="ECO:0000256" key="2">
    <source>
        <dbReference type="ARBA" id="ARBA00023012"/>
    </source>
</evidence>
<dbReference type="PROSITE" id="PS51755">
    <property type="entry name" value="OMPR_PHOB"/>
    <property type="match status" value="1"/>
</dbReference>
<evidence type="ECO:0000259" key="6">
    <source>
        <dbReference type="PROSITE" id="PS50110"/>
    </source>
</evidence>
<accession>E4RZP3</accession>
<dbReference type="SUPFAM" id="SSF52172">
    <property type="entry name" value="CheY-like"/>
    <property type="match status" value="1"/>
</dbReference>
<organism evidence="8 9">
    <name type="scientific">Leadbetterella byssophila (strain DSM 17132 / JCM 16389 / KACC 11308 / NBRC 106382 / 4M15)</name>
    <dbReference type="NCBI Taxonomy" id="649349"/>
    <lineage>
        <taxon>Bacteria</taxon>
        <taxon>Pseudomonadati</taxon>
        <taxon>Bacteroidota</taxon>
        <taxon>Cytophagia</taxon>
        <taxon>Cytophagales</taxon>
        <taxon>Leadbetterellaceae</taxon>
        <taxon>Leadbetterella</taxon>
    </lineage>
</organism>
<keyword evidence="1 4" id="KW-0597">Phosphoprotein</keyword>
<dbReference type="SMART" id="SM00448">
    <property type="entry name" value="REC"/>
    <property type="match status" value="1"/>
</dbReference>
<keyword evidence="2" id="KW-0902">Two-component regulatory system</keyword>
<dbReference type="RefSeq" id="WP_013409323.1">
    <property type="nucleotide sequence ID" value="NC_014655.1"/>
</dbReference>
<proteinExistence type="predicted"/>
<gene>
    <name evidence="8" type="ordered locus">Lbys_2624</name>
</gene>
<dbReference type="PANTHER" id="PTHR48111:SF40">
    <property type="entry name" value="PHOSPHATE REGULON TRANSCRIPTIONAL REGULATORY PROTEIN PHOB"/>
    <property type="match status" value="1"/>
</dbReference>
<dbReference type="InterPro" id="IPR039420">
    <property type="entry name" value="WalR-like"/>
</dbReference>
<dbReference type="KEGG" id="lby:Lbys_2624"/>
<dbReference type="PROSITE" id="PS50110">
    <property type="entry name" value="RESPONSE_REGULATORY"/>
    <property type="match status" value="1"/>
</dbReference>
<dbReference type="GO" id="GO:0000156">
    <property type="term" value="F:phosphorelay response regulator activity"/>
    <property type="evidence" value="ECO:0007669"/>
    <property type="project" value="TreeGrafter"/>
</dbReference>
<dbReference type="OrthoDB" id="9774822at2"/>
<dbReference type="SUPFAM" id="SSF46894">
    <property type="entry name" value="C-terminal effector domain of the bipartite response regulators"/>
    <property type="match status" value="1"/>
</dbReference>
<evidence type="ECO:0000256" key="5">
    <source>
        <dbReference type="PROSITE-ProRule" id="PRU01091"/>
    </source>
</evidence>
<dbReference type="InterPro" id="IPR001789">
    <property type="entry name" value="Sig_transdc_resp-reg_receiver"/>
</dbReference>
<evidence type="ECO:0000256" key="1">
    <source>
        <dbReference type="ARBA" id="ARBA00022553"/>
    </source>
</evidence>
<dbReference type="InterPro" id="IPR016032">
    <property type="entry name" value="Sig_transdc_resp-reg_C-effctor"/>
</dbReference>
<dbReference type="GO" id="GO:0032993">
    <property type="term" value="C:protein-DNA complex"/>
    <property type="evidence" value="ECO:0007669"/>
    <property type="project" value="TreeGrafter"/>
</dbReference>
<dbReference type="CDD" id="cd17574">
    <property type="entry name" value="REC_OmpR"/>
    <property type="match status" value="1"/>
</dbReference>
<evidence type="ECO:0000256" key="3">
    <source>
        <dbReference type="ARBA" id="ARBA00023125"/>
    </source>
</evidence>
<reference key="1">
    <citation type="submission" date="2010-11" db="EMBL/GenBank/DDBJ databases">
        <title>The complete genome of Leadbetterella byssophila DSM 17132.</title>
        <authorList>
            <consortium name="US DOE Joint Genome Institute (JGI-PGF)"/>
            <person name="Lucas S."/>
            <person name="Copeland A."/>
            <person name="Lapidus A."/>
            <person name="Glavina del Rio T."/>
            <person name="Dalin E."/>
            <person name="Tice H."/>
            <person name="Bruce D."/>
            <person name="Goodwin L."/>
            <person name="Pitluck S."/>
            <person name="Kyrpides N."/>
            <person name="Mavromatis K."/>
            <person name="Ivanova N."/>
            <person name="Teshima H."/>
            <person name="Brettin T."/>
            <person name="Detter J.C."/>
            <person name="Han C."/>
            <person name="Tapia R."/>
            <person name="Land M."/>
            <person name="Hauser L."/>
            <person name="Markowitz V."/>
            <person name="Cheng J.-F."/>
            <person name="Hugenholtz P."/>
            <person name="Woyke T."/>
            <person name="Wu D."/>
            <person name="Tindall B."/>
            <person name="Pomrenke H.G."/>
            <person name="Brambilla E."/>
            <person name="Klenk H.-P."/>
            <person name="Eisen J.A."/>
        </authorList>
    </citation>
    <scope>NUCLEOTIDE SEQUENCE [LARGE SCALE GENOMIC DNA]</scope>
    <source>
        <strain>DSM 17132</strain>
    </source>
</reference>
<dbReference type="STRING" id="649349.Lbys_2624"/>
<dbReference type="SMART" id="SM00862">
    <property type="entry name" value="Trans_reg_C"/>
    <property type="match status" value="1"/>
</dbReference>
<feature type="DNA-binding region" description="OmpR/PhoB-type" evidence="5">
    <location>
        <begin position="122"/>
        <end position="219"/>
    </location>
</feature>